<dbReference type="InterPro" id="IPR027417">
    <property type="entry name" value="P-loop_NTPase"/>
</dbReference>
<feature type="domain" description="AAA" evidence="1">
    <location>
        <begin position="1"/>
        <end position="178"/>
    </location>
</feature>
<dbReference type="CDD" id="cd02042">
    <property type="entry name" value="ParAB_family"/>
    <property type="match status" value="1"/>
</dbReference>
<evidence type="ECO:0000313" key="3">
    <source>
        <dbReference type="Proteomes" id="UP000183561"/>
    </source>
</evidence>
<name>A0A1H5EMD0_9NOCA</name>
<evidence type="ECO:0000313" key="2">
    <source>
        <dbReference type="EMBL" id="SED92251.1"/>
    </source>
</evidence>
<protein>
    <submittedName>
        <fullName evidence="2">Chromosome partitioning protein</fullName>
    </submittedName>
</protein>
<organism evidence="2 3">
    <name type="scientific">Rhodococcus koreensis</name>
    <dbReference type="NCBI Taxonomy" id="99653"/>
    <lineage>
        <taxon>Bacteria</taxon>
        <taxon>Bacillati</taxon>
        <taxon>Actinomycetota</taxon>
        <taxon>Actinomycetes</taxon>
        <taxon>Mycobacteriales</taxon>
        <taxon>Nocardiaceae</taxon>
        <taxon>Rhodococcus</taxon>
    </lineage>
</organism>
<evidence type="ECO:0000259" key="1">
    <source>
        <dbReference type="Pfam" id="PF13614"/>
    </source>
</evidence>
<proteinExistence type="predicted"/>
<dbReference type="Proteomes" id="UP000183561">
    <property type="component" value="Unassembled WGS sequence"/>
</dbReference>
<accession>A0A1H5EMD0</accession>
<dbReference type="Gene3D" id="3.40.50.300">
    <property type="entry name" value="P-loop containing nucleotide triphosphate hydrolases"/>
    <property type="match status" value="1"/>
</dbReference>
<dbReference type="PANTHER" id="PTHR13696:SF99">
    <property type="entry name" value="COBYRINIC ACID AC-DIAMIDE SYNTHASE"/>
    <property type="match status" value="1"/>
</dbReference>
<dbReference type="InterPro" id="IPR025669">
    <property type="entry name" value="AAA_dom"/>
</dbReference>
<dbReference type="SUPFAM" id="SSF52540">
    <property type="entry name" value="P-loop containing nucleoside triphosphate hydrolases"/>
    <property type="match status" value="1"/>
</dbReference>
<sequence>MTITAIANLKGGVGKTVVAGGLAHAAAATGRTVLLVDADMQGNSTKHLTGYTTSEPSPHSLADVLDRQTDLAMRDAIVAARRDGIHVVPSGFAELQAVSDQLGTKPGGEMSFARALKPVSGDYEHILIDCRPAIDLVSRSALYAADNLLIVVNPEDDAVDGLNSIQAALEDLAEYMDKVLPVAGIVINKLDGRRKDHAEVIDYLKEYGEADGIALLGDPIMHRGDISKLTNVGMGFDEHPANPVWSRNLHNNFIEILEKVAL</sequence>
<dbReference type="AlphaFoldDB" id="A0A1H5EMD0"/>
<keyword evidence="3" id="KW-1185">Reference proteome</keyword>
<dbReference type="PANTHER" id="PTHR13696">
    <property type="entry name" value="P-LOOP CONTAINING NUCLEOSIDE TRIPHOSPHATE HYDROLASE"/>
    <property type="match status" value="1"/>
</dbReference>
<gene>
    <name evidence="2" type="ORF">SAMN04490239_9280</name>
</gene>
<dbReference type="EMBL" id="FNSV01000006">
    <property type="protein sequence ID" value="SED92251.1"/>
    <property type="molecule type" value="Genomic_DNA"/>
</dbReference>
<dbReference type="InterPro" id="IPR050678">
    <property type="entry name" value="DNA_Partitioning_ATPase"/>
</dbReference>
<dbReference type="RefSeq" id="WP_072951079.1">
    <property type="nucleotide sequence ID" value="NZ_FNSV01000006.1"/>
</dbReference>
<reference evidence="3" key="1">
    <citation type="submission" date="2016-10" db="EMBL/GenBank/DDBJ databases">
        <authorList>
            <person name="Varghese N."/>
            <person name="Submissions S."/>
        </authorList>
    </citation>
    <scope>NUCLEOTIDE SEQUENCE [LARGE SCALE GENOMIC DNA]</scope>
    <source>
        <strain evidence="3">DSM 44498</strain>
    </source>
</reference>
<dbReference type="Pfam" id="PF13614">
    <property type="entry name" value="AAA_31"/>
    <property type="match status" value="1"/>
</dbReference>